<gene>
    <name evidence="3" type="ORF">DILT_LOCUS2553</name>
</gene>
<protein>
    <submittedName>
        <fullName evidence="3">Uncharacterized protein</fullName>
    </submittedName>
</protein>
<keyword evidence="4" id="KW-1185">Reference proteome</keyword>
<sequence length="690" mass="78915">MQTNLHTTSVDLTKTFDTMNRDGLLKFTQKFGCLECFTHVVLQEDIINVIDSLRAELIAARKKSEALELEKKQRSRENENEILELESSLNSLIQATRTKDRAYSAVPYATAETAHHYGDNCARQSNRVTEDIREAFLEKPTSGNVKPTYVMENPEATEEQPLEIVFQHSDLPEKFRYRNNQKQDYLAELGEHLAEADKKAADRTSAIVQKLQALEQALQKSEKNEAQTQRERDPMHKARPDQSPRVEALQADRSRKQYEDLYGAAVEALELGKHILKDVDEMAFNSLFTTGHRGVHALPSIIFCLYSAIRTLRSELASKTAKYQQSAEVIKNIKEEILSDKSKMASDFDKRFKEEKSRMHSELAAAIQRAELATQEARTISERANKARESLQQELVEKNRTISELKRASADENTKLNANIITLEAKIHALETSLEESRRETTRVKTERDEATKHYSSLTAKLEAREERIHTLENDLLDKNDRWRNTERKLQEATDALNRLYEVTTQATKTTTDINSLLEKFGHRTKKEPGVEEAASPKKPPSPLEVVKKLCTEQTTGNNKLKRPGHRKHAQDSGYRARYEWVLRSSRLVTEHRHLIAQKNSLTSEMEKQAKLMKDSQSTINKLRSHIGAIERERAGITNTLELKQTQLQRISKERDYFLQLLNKKTEEVAALKATQAKTPEPVSPPPINT</sequence>
<feature type="compositionally biased region" description="Basic and acidic residues" evidence="2">
    <location>
        <begin position="220"/>
        <end position="252"/>
    </location>
</feature>
<feature type="coiled-coil region" evidence="1">
    <location>
        <begin position="381"/>
        <end position="482"/>
    </location>
</feature>
<dbReference type="AlphaFoldDB" id="A0A3P6SVT1"/>
<organism evidence="3 4">
    <name type="scientific">Dibothriocephalus latus</name>
    <name type="common">Fish tapeworm</name>
    <name type="synonym">Diphyllobothrium latum</name>
    <dbReference type="NCBI Taxonomy" id="60516"/>
    <lineage>
        <taxon>Eukaryota</taxon>
        <taxon>Metazoa</taxon>
        <taxon>Spiralia</taxon>
        <taxon>Lophotrochozoa</taxon>
        <taxon>Platyhelminthes</taxon>
        <taxon>Cestoda</taxon>
        <taxon>Eucestoda</taxon>
        <taxon>Diphyllobothriidea</taxon>
        <taxon>Diphyllobothriidae</taxon>
        <taxon>Dibothriocephalus</taxon>
    </lineage>
</organism>
<evidence type="ECO:0000256" key="2">
    <source>
        <dbReference type="SAM" id="MobiDB-lite"/>
    </source>
</evidence>
<dbReference type="Proteomes" id="UP000281553">
    <property type="component" value="Unassembled WGS sequence"/>
</dbReference>
<name>A0A3P6SVT1_DIBLA</name>
<keyword evidence="1" id="KW-0175">Coiled coil</keyword>
<feature type="region of interest" description="Disordered" evidence="2">
    <location>
        <begin position="524"/>
        <end position="545"/>
    </location>
</feature>
<dbReference type="EMBL" id="UYRU01042271">
    <property type="protein sequence ID" value="VDK74083.1"/>
    <property type="molecule type" value="Genomic_DNA"/>
</dbReference>
<dbReference type="OrthoDB" id="10072099at2759"/>
<proteinExistence type="predicted"/>
<evidence type="ECO:0000313" key="3">
    <source>
        <dbReference type="EMBL" id="VDK74083.1"/>
    </source>
</evidence>
<evidence type="ECO:0000256" key="1">
    <source>
        <dbReference type="SAM" id="Coils"/>
    </source>
</evidence>
<feature type="region of interest" description="Disordered" evidence="2">
    <location>
        <begin position="219"/>
        <end position="252"/>
    </location>
</feature>
<accession>A0A3P6SVT1</accession>
<evidence type="ECO:0000313" key="4">
    <source>
        <dbReference type="Proteomes" id="UP000281553"/>
    </source>
</evidence>
<reference evidence="3 4" key="1">
    <citation type="submission" date="2018-11" db="EMBL/GenBank/DDBJ databases">
        <authorList>
            <consortium name="Pathogen Informatics"/>
        </authorList>
    </citation>
    <scope>NUCLEOTIDE SEQUENCE [LARGE SCALE GENOMIC DNA]</scope>
</reference>
<feature type="coiled-coil region" evidence="1">
    <location>
        <begin position="50"/>
        <end position="95"/>
    </location>
</feature>